<name>A0AA38RED4_9PEZI</name>
<reference evidence="4" key="1">
    <citation type="submission" date="2022-07" db="EMBL/GenBank/DDBJ databases">
        <title>Fungi with potential for degradation of polypropylene.</title>
        <authorList>
            <person name="Gostincar C."/>
        </authorList>
    </citation>
    <scope>NUCLEOTIDE SEQUENCE</scope>
    <source>
        <strain evidence="4">EXF-13308</strain>
    </source>
</reference>
<keyword evidence="3" id="KW-0560">Oxidoreductase</keyword>
<dbReference type="InterPro" id="IPR020904">
    <property type="entry name" value="Sc_DH/Rdtase_CS"/>
</dbReference>
<dbReference type="PANTHER" id="PTHR43618">
    <property type="entry name" value="7-ALPHA-HYDROXYSTEROID DEHYDROGENASE"/>
    <property type="match status" value="1"/>
</dbReference>
<evidence type="ECO:0000313" key="5">
    <source>
        <dbReference type="Proteomes" id="UP001174694"/>
    </source>
</evidence>
<dbReference type="PANTHER" id="PTHR43618:SF18">
    <property type="entry name" value="SHORT CHAIN DEHYDROGENASE_REDUCTASE FAMILY (AFU_ORTHOLOGUE AFUA_5G12480)"/>
    <property type="match status" value="1"/>
</dbReference>
<sequence>MARALEANGAHVFILDMNADKLDEACNQSKFGRLVPIHCDITSKESLLSATERIRQSVGYVNLLVANAGVPGPYPPRISKGASLCEVVDAWWETSLESFLSTYRVNNAGTFYTVLAFLKLLDAGNKQKNVGFSSQIIMTASITAFNRQAPSGFAYATSKAAVIHMMKQLSTYLIPYKIRCNSIAPGLYPTDMSYPALEVDGESLLATIPAGRTGDAEDISGTILYLASRAGAYCNGMVVLTDGGRLCSMPATY</sequence>
<dbReference type="InterPro" id="IPR036291">
    <property type="entry name" value="NAD(P)-bd_dom_sf"/>
</dbReference>
<dbReference type="Gene3D" id="3.40.50.720">
    <property type="entry name" value="NAD(P)-binding Rossmann-like Domain"/>
    <property type="match status" value="1"/>
</dbReference>
<dbReference type="SUPFAM" id="SSF51735">
    <property type="entry name" value="NAD(P)-binding Rossmann-fold domains"/>
    <property type="match status" value="1"/>
</dbReference>
<dbReference type="Pfam" id="PF13561">
    <property type="entry name" value="adh_short_C2"/>
    <property type="match status" value="1"/>
</dbReference>
<dbReference type="InterPro" id="IPR052178">
    <property type="entry name" value="Sec_Metab_Biosynth_SDR"/>
</dbReference>
<dbReference type="PRINTS" id="PR00081">
    <property type="entry name" value="GDHRDH"/>
</dbReference>
<evidence type="ECO:0000256" key="3">
    <source>
        <dbReference type="ARBA" id="ARBA00023002"/>
    </source>
</evidence>
<evidence type="ECO:0000313" key="4">
    <source>
        <dbReference type="EMBL" id="KAJ9144503.1"/>
    </source>
</evidence>
<proteinExistence type="inferred from homology"/>
<dbReference type="GO" id="GO:0016491">
    <property type="term" value="F:oxidoreductase activity"/>
    <property type="evidence" value="ECO:0007669"/>
    <property type="project" value="UniProtKB-KW"/>
</dbReference>
<protein>
    <submittedName>
        <fullName evidence="4">Short-chain dehydrogenase/reductase SDR</fullName>
    </submittedName>
</protein>
<organism evidence="4 5">
    <name type="scientific">Pleurostoma richardsiae</name>
    <dbReference type="NCBI Taxonomy" id="41990"/>
    <lineage>
        <taxon>Eukaryota</taxon>
        <taxon>Fungi</taxon>
        <taxon>Dikarya</taxon>
        <taxon>Ascomycota</taxon>
        <taxon>Pezizomycotina</taxon>
        <taxon>Sordariomycetes</taxon>
        <taxon>Sordariomycetidae</taxon>
        <taxon>Calosphaeriales</taxon>
        <taxon>Pleurostomataceae</taxon>
        <taxon>Pleurostoma</taxon>
    </lineage>
</organism>
<gene>
    <name evidence="4" type="ORF">NKR23_g5908</name>
</gene>
<comment type="similarity">
    <text evidence="1">Belongs to the short-chain dehydrogenases/reductases (SDR) family.</text>
</comment>
<dbReference type="PROSITE" id="PS00061">
    <property type="entry name" value="ADH_SHORT"/>
    <property type="match status" value="1"/>
</dbReference>
<accession>A0AA38RED4</accession>
<keyword evidence="5" id="KW-1185">Reference proteome</keyword>
<dbReference type="EMBL" id="JANBVO010000016">
    <property type="protein sequence ID" value="KAJ9144503.1"/>
    <property type="molecule type" value="Genomic_DNA"/>
</dbReference>
<dbReference type="CDD" id="cd05233">
    <property type="entry name" value="SDR_c"/>
    <property type="match status" value="1"/>
</dbReference>
<dbReference type="InterPro" id="IPR002347">
    <property type="entry name" value="SDR_fam"/>
</dbReference>
<keyword evidence="2" id="KW-0521">NADP</keyword>
<evidence type="ECO:0000256" key="1">
    <source>
        <dbReference type="ARBA" id="ARBA00006484"/>
    </source>
</evidence>
<dbReference type="Proteomes" id="UP001174694">
    <property type="component" value="Unassembled WGS sequence"/>
</dbReference>
<evidence type="ECO:0000256" key="2">
    <source>
        <dbReference type="ARBA" id="ARBA00022857"/>
    </source>
</evidence>
<dbReference type="AlphaFoldDB" id="A0AA38RED4"/>
<comment type="caution">
    <text evidence="4">The sequence shown here is derived from an EMBL/GenBank/DDBJ whole genome shotgun (WGS) entry which is preliminary data.</text>
</comment>